<organism evidence="1 2">
    <name type="scientific">Nonomuraea dietziae</name>
    <dbReference type="NCBI Taxonomy" id="65515"/>
    <lineage>
        <taxon>Bacteria</taxon>
        <taxon>Bacillati</taxon>
        <taxon>Actinomycetota</taxon>
        <taxon>Actinomycetes</taxon>
        <taxon>Streptosporangiales</taxon>
        <taxon>Streptosporangiaceae</taxon>
        <taxon>Nonomuraea</taxon>
    </lineage>
</organism>
<proteinExistence type="predicted"/>
<evidence type="ECO:0008006" key="3">
    <source>
        <dbReference type="Google" id="ProtNLM"/>
    </source>
</evidence>
<dbReference type="GeneID" id="95390592"/>
<sequence>MVALIVGNGAKNLVDITVDTDGSGGSETGVIVATDNHPFWVPVLAEWKDAITLEPGQWLQTSAGANVQITAVTRRLPLNERVHNLTIADLHTYHVGVGAVDALVHNEVCDAAWGGALHIQEEWQKGNRNHGIPGVDMRNVDQIAEYLDGILTGPGGRSVQGGKTVYYDEARGYMVLRASDYMATGRKMSKEQFSAWYNKHKDN</sequence>
<dbReference type="EMBL" id="JACIBV010000001">
    <property type="protein sequence ID" value="MBB3728357.1"/>
    <property type="molecule type" value="Genomic_DNA"/>
</dbReference>
<dbReference type="AlphaFoldDB" id="A0A7W5VID2"/>
<comment type="caution">
    <text evidence="1">The sequence shown here is derived from an EMBL/GenBank/DDBJ whole genome shotgun (WGS) entry which is preliminary data.</text>
</comment>
<gene>
    <name evidence="1" type="ORF">FHR33_004217</name>
</gene>
<name>A0A7W5VID2_9ACTN</name>
<dbReference type="RefSeq" id="WP_183650202.1">
    <property type="nucleotide sequence ID" value="NZ_JACIBV010000001.1"/>
</dbReference>
<evidence type="ECO:0000313" key="1">
    <source>
        <dbReference type="EMBL" id="MBB3728357.1"/>
    </source>
</evidence>
<keyword evidence="2" id="KW-1185">Reference proteome</keyword>
<dbReference type="SUPFAM" id="SSF51294">
    <property type="entry name" value="Hedgehog/intein (Hint) domain"/>
    <property type="match status" value="1"/>
</dbReference>
<accession>A0A7W5VID2</accession>
<dbReference type="Pfam" id="PF07591">
    <property type="entry name" value="PT-HINT"/>
    <property type="match status" value="1"/>
</dbReference>
<protein>
    <recommendedName>
        <fullName evidence="3">Intein C-terminal splicing domain-containing protein</fullName>
    </recommendedName>
</protein>
<dbReference type="Proteomes" id="UP000579945">
    <property type="component" value="Unassembled WGS sequence"/>
</dbReference>
<evidence type="ECO:0000313" key="2">
    <source>
        <dbReference type="Proteomes" id="UP000579945"/>
    </source>
</evidence>
<dbReference type="Gene3D" id="2.170.16.10">
    <property type="entry name" value="Hedgehog/Intein (Hint) domain"/>
    <property type="match status" value="1"/>
</dbReference>
<dbReference type="InterPro" id="IPR036844">
    <property type="entry name" value="Hint_dom_sf"/>
</dbReference>
<reference evidence="1 2" key="1">
    <citation type="submission" date="2020-08" db="EMBL/GenBank/DDBJ databases">
        <title>Sequencing the genomes of 1000 actinobacteria strains.</title>
        <authorList>
            <person name="Klenk H.-P."/>
        </authorList>
    </citation>
    <scope>NUCLEOTIDE SEQUENCE [LARGE SCALE GENOMIC DNA]</scope>
    <source>
        <strain evidence="1 2">DSM 44320</strain>
    </source>
</reference>